<feature type="domain" description="ATP-dependent DNA ligase family profile" evidence="5">
    <location>
        <begin position="99"/>
        <end position="226"/>
    </location>
</feature>
<dbReference type="Gene3D" id="2.40.50.140">
    <property type="entry name" value="Nucleic acid-binding proteins"/>
    <property type="match status" value="1"/>
</dbReference>
<feature type="compositionally biased region" description="Basic and acidic residues" evidence="4">
    <location>
        <begin position="1"/>
        <end position="10"/>
    </location>
</feature>
<dbReference type="PANTHER" id="PTHR45674">
    <property type="entry name" value="DNA LIGASE 1/3 FAMILY MEMBER"/>
    <property type="match status" value="1"/>
</dbReference>
<dbReference type="GO" id="GO:0005524">
    <property type="term" value="F:ATP binding"/>
    <property type="evidence" value="ECO:0007669"/>
    <property type="project" value="InterPro"/>
</dbReference>
<gene>
    <name evidence="6" type="ORF">OHV25_38650</name>
</gene>
<dbReference type="InterPro" id="IPR044117">
    <property type="entry name" value="OBF_LigC-like"/>
</dbReference>
<evidence type="ECO:0000256" key="3">
    <source>
        <dbReference type="ARBA" id="ARBA00034003"/>
    </source>
</evidence>
<dbReference type="InterPro" id="IPR012340">
    <property type="entry name" value="NA-bd_OB-fold"/>
</dbReference>
<reference evidence="6" key="1">
    <citation type="submission" date="2022-10" db="EMBL/GenBank/DDBJ databases">
        <title>The complete genomes of actinobacterial strains from the NBC collection.</title>
        <authorList>
            <person name="Joergensen T.S."/>
            <person name="Alvarez Arevalo M."/>
            <person name="Sterndorff E.B."/>
            <person name="Faurdal D."/>
            <person name="Vuksanovic O."/>
            <person name="Mourched A.-S."/>
            <person name="Charusanti P."/>
            <person name="Shaw S."/>
            <person name="Blin K."/>
            <person name="Weber T."/>
        </authorList>
    </citation>
    <scope>NUCLEOTIDE SEQUENCE</scope>
    <source>
        <strain evidence="6">NBC_00060</strain>
    </source>
</reference>
<protein>
    <submittedName>
        <fullName evidence="6">ATP-dependent DNA ligase</fullName>
    </submittedName>
</protein>
<comment type="similarity">
    <text evidence="1">Belongs to the ATP-dependent DNA ligase family.</text>
</comment>
<dbReference type="InterPro" id="IPR050191">
    <property type="entry name" value="ATP-dep_DNA_ligase"/>
</dbReference>
<dbReference type="GO" id="GO:0006310">
    <property type="term" value="P:DNA recombination"/>
    <property type="evidence" value="ECO:0007669"/>
    <property type="project" value="InterPro"/>
</dbReference>
<proteinExistence type="inferred from homology"/>
<dbReference type="GO" id="GO:0003910">
    <property type="term" value="F:DNA ligase (ATP) activity"/>
    <property type="evidence" value="ECO:0007669"/>
    <property type="project" value="UniProtKB-EC"/>
</dbReference>
<dbReference type="Gene3D" id="3.30.470.30">
    <property type="entry name" value="DNA ligase/mRNA capping enzyme"/>
    <property type="match status" value="1"/>
</dbReference>
<dbReference type="PROSITE" id="PS50160">
    <property type="entry name" value="DNA_LIGASE_A3"/>
    <property type="match status" value="1"/>
</dbReference>
<dbReference type="Pfam" id="PF01068">
    <property type="entry name" value="DNA_ligase_A_M"/>
    <property type="match status" value="1"/>
</dbReference>
<keyword evidence="2 6" id="KW-0436">Ligase</keyword>
<dbReference type="PANTHER" id="PTHR45674:SF4">
    <property type="entry name" value="DNA LIGASE 1"/>
    <property type="match status" value="1"/>
</dbReference>
<dbReference type="InterPro" id="IPR012310">
    <property type="entry name" value="DNA_ligase_ATP-dep_cent"/>
</dbReference>
<dbReference type="GO" id="GO:0006281">
    <property type="term" value="P:DNA repair"/>
    <property type="evidence" value="ECO:0007669"/>
    <property type="project" value="InterPro"/>
</dbReference>
<feature type="region of interest" description="Disordered" evidence="4">
    <location>
        <begin position="1"/>
        <end position="20"/>
    </location>
</feature>
<dbReference type="EMBL" id="CP108253">
    <property type="protein sequence ID" value="WTU45069.1"/>
    <property type="molecule type" value="Genomic_DNA"/>
</dbReference>
<dbReference type="CDD" id="cd07905">
    <property type="entry name" value="Adenylation_DNA_ligase_LigC"/>
    <property type="match status" value="1"/>
</dbReference>
<organism evidence="6">
    <name type="scientific">Streptomyces sp. NBC_00060</name>
    <dbReference type="NCBI Taxonomy" id="2975636"/>
    <lineage>
        <taxon>Bacteria</taxon>
        <taxon>Bacillati</taxon>
        <taxon>Actinomycetota</taxon>
        <taxon>Actinomycetes</taxon>
        <taxon>Kitasatosporales</taxon>
        <taxon>Streptomycetaceae</taxon>
        <taxon>Streptomyces</taxon>
    </lineage>
</organism>
<sequence length="333" mass="36240">MLAQARRELPPDGALPGTLQFEHKPDGFRAVVFARTDLVRVQSRQGTDLNPAFPDIAQAAAQLGEDLVLDGELVVAHEGRLDFGELQRRARRSGRSAVQATAEHPAYLIVFDVLEAAGTELVARPYRERRALLEDLFACGVLTAPFTLCPATGDRATALDWLDPAWGAAGIEGVVVKGTEQTYQMGKRGWLKVRSRSTSEGVIGAVTGATTSPDTLLLARYDAAGKLRLIARTTPLAPAVRRDLGERLRPAGPGHPWHGRRFSAGWGARSELDFHPVQPDVIAEFIADTSVDAGCYRHPVRFLRIRAELHPMHVPLFGEEDDSAGRTGSQYEG</sequence>
<evidence type="ECO:0000256" key="1">
    <source>
        <dbReference type="ARBA" id="ARBA00007572"/>
    </source>
</evidence>
<comment type="catalytic activity">
    <reaction evidence="3">
        <text>ATP + (deoxyribonucleotide)n-3'-hydroxyl + 5'-phospho-(deoxyribonucleotide)m = (deoxyribonucleotide)n+m + AMP + diphosphate.</text>
        <dbReference type="EC" id="6.5.1.1"/>
    </reaction>
</comment>
<evidence type="ECO:0000256" key="4">
    <source>
        <dbReference type="SAM" id="MobiDB-lite"/>
    </source>
</evidence>
<dbReference type="SUPFAM" id="SSF56091">
    <property type="entry name" value="DNA ligase/mRNA capping enzyme, catalytic domain"/>
    <property type="match status" value="1"/>
</dbReference>
<accession>A0AAU2HA77</accession>
<evidence type="ECO:0000313" key="6">
    <source>
        <dbReference type="EMBL" id="WTU45069.1"/>
    </source>
</evidence>
<evidence type="ECO:0000259" key="5">
    <source>
        <dbReference type="PROSITE" id="PS50160"/>
    </source>
</evidence>
<name>A0AAU2HA77_9ACTN</name>
<dbReference type="InterPro" id="IPR044119">
    <property type="entry name" value="Adenylation_LigC-like"/>
</dbReference>
<dbReference type="CDD" id="cd07970">
    <property type="entry name" value="OBF_DNA_ligase_LigC"/>
    <property type="match status" value="1"/>
</dbReference>
<dbReference type="AlphaFoldDB" id="A0AAU2HA77"/>
<evidence type="ECO:0000256" key="2">
    <source>
        <dbReference type="ARBA" id="ARBA00022598"/>
    </source>
</evidence>